<dbReference type="PANTHER" id="PTHR30093:SF2">
    <property type="entry name" value="TYPE II SECRETION SYSTEM PROTEIN H"/>
    <property type="match status" value="1"/>
</dbReference>
<protein>
    <recommendedName>
        <fullName evidence="2">DUF1559 domain-containing protein</fullName>
    </recommendedName>
</protein>
<dbReference type="KEGG" id="gms:SOIL9_13600"/>
<dbReference type="Gene3D" id="3.30.700.10">
    <property type="entry name" value="Glycoprotein, Type 4 Pilin"/>
    <property type="match status" value="1"/>
</dbReference>
<keyword evidence="1" id="KW-0472">Membrane</keyword>
<dbReference type="InterPro" id="IPR012902">
    <property type="entry name" value="N_methyl_site"/>
</dbReference>
<gene>
    <name evidence="3" type="ORF">SOIL9_13600</name>
</gene>
<proteinExistence type="predicted"/>
<feature type="transmembrane region" description="Helical" evidence="1">
    <location>
        <begin position="12"/>
        <end position="34"/>
    </location>
</feature>
<dbReference type="SUPFAM" id="SSF54523">
    <property type="entry name" value="Pili subunits"/>
    <property type="match status" value="1"/>
</dbReference>
<evidence type="ECO:0000313" key="4">
    <source>
        <dbReference type="Proteomes" id="UP000464178"/>
    </source>
</evidence>
<dbReference type="NCBIfam" id="TIGR04294">
    <property type="entry name" value="pre_pil_HX9DG"/>
    <property type="match status" value="1"/>
</dbReference>
<keyword evidence="4" id="KW-1185">Reference proteome</keyword>
<name>A0A6P2D894_9BACT</name>
<dbReference type="AlphaFoldDB" id="A0A6P2D894"/>
<dbReference type="Proteomes" id="UP000464178">
    <property type="component" value="Chromosome"/>
</dbReference>
<evidence type="ECO:0000313" key="3">
    <source>
        <dbReference type="EMBL" id="VTR96354.1"/>
    </source>
</evidence>
<dbReference type="InterPro" id="IPR027558">
    <property type="entry name" value="Pre_pil_HX9DG_C"/>
</dbReference>
<dbReference type="Pfam" id="PF07596">
    <property type="entry name" value="SBP_bac_10"/>
    <property type="match status" value="1"/>
</dbReference>
<dbReference type="Pfam" id="PF07963">
    <property type="entry name" value="N_methyl"/>
    <property type="match status" value="1"/>
</dbReference>
<dbReference type="InterPro" id="IPR011453">
    <property type="entry name" value="DUF1559"/>
</dbReference>
<reference evidence="3 4" key="1">
    <citation type="submission" date="2019-05" db="EMBL/GenBank/DDBJ databases">
        <authorList>
            <consortium name="Science for Life Laboratories"/>
        </authorList>
    </citation>
    <scope>NUCLEOTIDE SEQUENCE [LARGE SCALE GENOMIC DNA]</scope>
    <source>
        <strain evidence="3">Soil9</strain>
    </source>
</reference>
<dbReference type="EMBL" id="LR593886">
    <property type="protein sequence ID" value="VTR96354.1"/>
    <property type="molecule type" value="Genomic_DNA"/>
</dbReference>
<accession>A0A6P2D894</accession>
<dbReference type="PANTHER" id="PTHR30093">
    <property type="entry name" value="GENERAL SECRETION PATHWAY PROTEIN G"/>
    <property type="match status" value="1"/>
</dbReference>
<evidence type="ECO:0000259" key="2">
    <source>
        <dbReference type="Pfam" id="PF07596"/>
    </source>
</evidence>
<organism evidence="3 4">
    <name type="scientific">Gemmata massiliana</name>
    <dbReference type="NCBI Taxonomy" id="1210884"/>
    <lineage>
        <taxon>Bacteria</taxon>
        <taxon>Pseudomonadati</taxon>
        <taxon>Planctomycetota</taxon>
        <taxon>Planctomycetia</taxon>
        <taxon>Gemmatales</taxon>
        <taxon>Gemmataceae</taxon>
        <taxon>Gemmata</taxon>
    </lineage>
</organism>
<dbReference type="InterPro" id="IPR045584">
    <property type="entry name" value="Pilin-like"/>
</dbReference>
<feature type="domain" description="DUF1559" evidence="2">
    <location>
        <begin position="35"/>
        <end position="278"/>
    </location>
</feature>
<evidence type="ECO:0000256" key="1">
    <source>
        <dbReference type="SAM" id="Phobius"/>
    </source>
</evidence>
<dbReference type="NCBIfam" id="TIGR02532">
    <property type="entry name" value="IV_pilin_GFxxxE"/>
    <property type="match status" value="1"/>
</dbReference>
<dbReference type="RefSeq" id="WP_162670650.1">
    <property type="nucleotide sequence ID" value="NZ_LR593886.1"/>
</dbReference>
<keyword evidence="1" id="KW-0812">Transmembrane</keyword>
<sequence length="301" mass="31797">MPTPLSRRRAFTLIELLVVIAIIAILIGLLLPAVQKVREAAARMSCSNNLKQLSLGFINMADTNNGNMPMSLGLYPSFRATSGNGHGGHFVHLLPFIEQKNWYDQSYKKSDGSAGFIDDRNGNLPTYSAWGGPSGAELQTAVIKTYGCPSDATLTSNNGARGRTSYAINSQLVGGNTYWGPQGYRKYPANITDGTSNTIIYVEKVSLTSSGNYTDNFWPDWGSVTADADLGYPTGAAAVPQFNVRGSPAQADAGRASSMHTGTVLVALADGSVRGVSSGVSGATFWSALTPNGGEVLGSNW</sequence>
<keyword evidence="1" id="KW-1133">Transmembrane helix</keyword>